<comment type="caution">
    <text evidence="1">The sequence shown here is derived from an EMBL/GenBank/DDBJ whole genome shotgun (WGS) entry which is preliminary data.</text>
</comment>
<evidence type="ECO:0000313" key="2">
    <source>
        <dbReference type="Proteomes" id="UP000305874"/>
    </source>
</evidence>
<evidence type="ECO:0008006" key="3">
    <source>
        <dbReference type="Google" id="ProtNLM"/>
    </source>
</evidence>
<proteinExistence type="predicted"/>
<gene>
    <name evidence="1" type="ORF">CWC05_07695</name>
</gene>
<dbReference type="EMBL" id="PNCG01000005">
    <property type="protein sequence ID" value="TMP87724.1"/>
    <property type="molecule type" value="Genomic_DNA"/>
</dbReference>
<sequence>MKFLISAIAIFLLTGCTTGRLEYVTPEGETKYGCETEYTWQPSVDKYAVEYILSYCAKKAAQLGNTVVNTNLLNLNLSIPAPPAGQNWSFDLAKSMYKKGQLTDKQYGYLIAYMDLGHDKG</sequence>
<protein>
    <recommendedName>
        <fullName evidence="3">Lipoprotein</fullName>
    </recommendedName>
</protein>
<organism evidence="1 2">
    <name type="scientific">Pseudoalteromonas ruthenica</name>
    <dbReference type="NCBI Taxonomy" id="151081"/>
    <lineage>
        <taxon>Bacteria</taxon>
        <taxon>Pseudomonadati</taxon>
        <taxon>Pseudomonadota</taxon>
        <taxon>Gammaproteobacteria</taxon>
        <taxon>Alteromonadales</taxon>
        <taxon>Pseudoalteromonadaceae</taxon>
        <taxon>Pseudoalteromonas</taxon>
    </lineage>
</organism>
<dbReference type="AlphaFoldDB" id="A0A5S3Z640"/>
<accession>A0A5S3Z640</accession>
<reference evidence="2" key="2">
    <citation type="submission" date="2019-06" db="EMBL/GenBank/DDBJ databases">
        <title>Co-occurence of chitin degradation, pigmentation and bioactivity in marine Pseudoalteromonas.</title>
        <authorList>
            <person name="Sonnenschein E.C."/>
            <person name="Bech P.K."/>
        </authorList>
    </citation>
    <scope>NUCLEOTIDE SEQUENCE [LARGE SCALE GENOMIC DNA]</scope>
    <source>
        <strain evidence="2">S2897</strain>
    </source>
</reference>
<dbReference type="Proteomes" id="UP000305874">
    <property type="component" value="Unassembled WGS sequence"/>
</dbReference>
<name>A0A5S3Z640_9GAMM</name>
<evidence type="ECO:0000313" key="1">
    <source>
        <dbReference type="EMBL" id="TMP87724.1"/>
    </source>
</evidence>
<dbReference type="RefSeq" id="WP_138547850.1">
    <property type="nucleotide sequence ID" value="NZ_PNCG01000005.1"/>
</dbReference>
<reference evidence="1 2" key="1">
    <citation type="submission" date="2017-12" db="EMBL/GenBank/DDBJ databases">
        <authorList>
            <person name="Paulsen S."/>
            <person name="Gram L.K."/>
        </authorList>
    </citation>
    <scope>NUCLEOTIDE SEQUENCE [LARGE SCALE GENOMIC DNA]</scope>
    <source>
        <strain evidence="1 2">S2897</strain>
    </source>
</reference>
<dbReference type="PROSITE" id="PS51257">
    <property type="entry name" value="PROKAR_LIPOPROTEIN"/>
    <property type="match status" value="1"/>
</dbReference>